<evidence type="ECO:0000313" key="2">
    <source>
        <dbReference type="Proteomes" id="UP000325105"/>
    </source>
</evidence>
<name>A0A5S5DBB5_9SPHI</name>
<evidence type="ECO:0000313" key="1">
    <source>
        <dbReference type="EMBL" id="TYP92975.1"/>
    </source>
</evidence>
<dbReference type="Proteomes" id="UP000325105">
    <property type="component" value="Unassembled WGS sequence"/>
</dbReference>
<reference evidence="1 2" key="1">
    <citation type="submission" date="2019-07" db="EMBL/GenBank/DDBJ databases">
        <title>Genomic Encyclopedia of Archaeal and Bacterial Type Strains, Phase II (KMG-II): from individual species to whole genera.</title>
        <authorList>
            <person name="Goeker M."/>
        </authorList>
    </citation>
    <scope>NUCLEOTIDE SEQUENCE [LARGE SCALE GENOMIC DNA]</scope>
    <source>
        <strain evidence="1 2">DSM 18850</strain>
    </source>
</reference>
<accession>A0A5S5DBB5</accession>
<organism evidence="1 2">
    <name type="scientific">Sphingobacterium allocomposti</name>
    <dbReference type="NCBI Taxonomy" id="415956"/>
    <lineage>
        <taxon>Bacteria</taxon>
        <taxon>Pseudomonadati</taxon>
        <taxon>Bacteroidota</taxon>
        <taxon>Sphingobacteriia</taxon>
        <taxon>Sphingobacteriales</taxon>
        <taxon>Sphingobacteriaceae</taxon>
        <taxon>Sphingobacterium</taxon>
    </lineage>
</organism>
<dbReference type="EMBL" id="VNHX01000015">
    <property type="protein sequence ID" value="TYP92975.1"/>
    <property type="molecule type" value="Genomic_DNA"/>
</dbReference>
<protein>
    <submittedName>
        <fullName evidence="1">Uncharacterized protein</fullName>
    </submittedName>
</protein>
<sequence>MADSCWPNFDYYPADVYHYMKDKSKQQHSDLNPDRTLLTLVHIKTDLLDESKITLDEYLKNVDFKL</sequence>
<keyword evidence="2" id="KW-1185">Reference proteome</keyword>
<dbReference type="AlphaFoldDB" id="A0A5S5DBB5"/>
<comment type="caution">
    <text evidence="1">The sequence shown here is derived from an EMBL/GenBank/DDBJ whole genome shotgun (WGS) entry which is preliminary data.</text>
</comment>
<gene>
    <name evidence="1" type="ORF">BC792_11577</name>
</gene>
<proteinExistence type="predicted"/>